<keyword evidence="3" id="KW-1185">Reference proteome</keyword>
<evidence type="ECO:0000313" key="2">
    <source>
        <dbReference type="EMBL" id="URN14603.1"/>
    </source>
</evidence>
<dbReference type="InterPro" id="IPR029061">
    <property type="entry name" value="THDP-binding"/>
</dbReference>
<dbReference type="SUPFAM" id="SSF52518">
    <property type="entry name" value="Thiamin diphosphate-binding fold (THDP-binding)"/>
    <property type="match status" value="1"/>
</dbReference>
<dbReference type="EMBL" id="CP095474">
    <property type="protein sequence ID" value="URN14603.1"/>
    <property type="molecule type" value="Genomic_DNA"/>
</dbReference>
<accession>A0ABY4T9I7</accession>
<feature type="domain" description="Transketolase N-terminal" evidence="1">
    <location>
        <begin position="7"/>
        <end position="261"/>
    </location>
</feature>
<dbReference type="PANTHER" id="PTHR47514:SF2">
    <property type="entry name" value="TRANSKETOLASE"/>
    <property type="match status" value="1"/>
</dbReference>
<dbReference type="PANTHER" id="PTHR47514">
    <property type="entry name" value="TRANSKETOLASE N-TERMINAL SECTION-RELATED"/>
    <property type="match status" value="1"/>
</dbReference>
<name>A0ABY4T9I7_9ACTN</name>
<sequence>MSDDHARRARELIVRMCANPEGGHLGGSMSMVEILVTLYHHVLRIDPRLPQAPDRDILLLSKGHGAIGLYAVLAERGFFPEERLAGYGAPDSVFTAHPNPAVPGVEMPTGSLGHGLPLGVGFALAARLDGSDRRCFVVLGDGELQEGSVWEAAMAAGAQRLDRLVAIVDRNGLQISGDTEETVGLEPLGDRWRGFGWAVREVDGHDTDQLRAALSHVPYAPGRPTVVLARTVKGKGLPYIEGQARSHYVRLTERGHRRARAAVTRGEPTRTETTCPS</sequence>
<dbReference type="Proteomes" id="UP001056383">
    <property type="component" value="Chromosome"/>
</dbReference>
<evidence type="ECO:0000313" key="3">
    <source>
        <dbReference type="Proteomes" id="UP001056383"/>
    </source>
</evidence>
<evidence type="ECO:0000259" key="1">
    <source>
        <dbReference type="Pfam" id="PF00456"/>
    </source>
</evidence>
<dbReference type="Gene3D" id="3.40.50.970">
    <property type="match status" value="1"/>
</dbReference>
<protein>
    <submittedName>
        <fullName evidence="2">Transketolase</fullName>
    </submittedName>
</protein>
<gene>
    <name evidence="2" type="ORF">MW084_00240</name>
</gene>
<dbReference type="Pfam" id="PF00456">
    <property type="entry name" value="Transketolase_N"/>
    <property type="match status" value="1"/>
</dbReference>
<organism evidence="2 3">
    <name type="scientific">Streptomyces sudanensis</name>
    <dbReference type="NCBI Taxonomy" id="436397"/>
    <lineage>
        <taxon>Bacteria</taxon>
        <taxon>Bacillati</taxon>
        <taxon>Actinomycetota</taxon>
        <taxon>Actinomycetes</taxon>
        <taxon>Kitasatosporales</taxon>
        <taxon>Streptomycetaceae</taxon>
        <taxon>Streptomyces</taxon>
    </lineage>
</organism>
<proteinExistence type="predicted"/>
<dbReference type="CDD" id="cd02012">
    <property type="entry name" value="TPP_TK"/>
    <property type="match status" value="1"/>
</dbReference>
<dbReference type="RefSeq" id="WP_010470987.1">
    <property type="nucleotide sequence ID" value="NZ_CP095474.1"/>
</dbReference>
<reference evidence="2" key="1">
    <citation type="submission" date="2022-04" db="EMBL/GenBank/DDBJ databases">
        <title>Systematic whole-genome sequencing reveals an unexpected diversity among actinomycetoma pathogens and provides insights into their antibacterial susceptibilities.</title>
        <authorList>
            <person name="Watson A.K."/>
            <person name="Kepplinger B."/>
            <person name="Bakhiet S.M."/>
            <person name="Mhmoud N.A."/>
            <person name="Chapman J."/>
            <person name="Allenby N."/>
            <person name="Mickiewicz K."/>
            <person name="Goodfellow M."/>
            <person name="Fahal A.H."/>
            <person name="Errington J."/>
        </authorList>
    </citation>
    <scope>NUCLEOTIDE SEQUENCE</scope>
    <source>
        <strain evidence="2">SD 504</strain>
    </source>
</reference>
<dbReference type="InterPro" id="IPR005474">
    <property type="entry name" value="Transketolase_N"/>
</dbReference>